<evidence type="ECO:0000313" key="1">
    <source>
        <dbReference type="EMBL" id="DAD66310.1"/>
    </source>
</evidence>
<dbReference type="InterPro" id="IPR057369">
    <property type="entry name" value="VG15"/>
</dbReference>
<name>A0A8S5L8T1_9CAUD</name>
<reference evidence="1" key="1">
    <citation type="journal article" date="2021" name="Proc. Natl. Acad. Sci. U.S.A.">
        <title>A Catalog of Tens of Thousands of Viruses from Human Metagenomes Reveals Hidden Associations with Chronic Diseases.</title>
        <authorList>
            <person name="Tisza M.J."/>
            <person name="Buck C.B."/>
        </authorList>
    </citation>
    <scope>NUCLEOTIDE SEQUENCE</scope>
    <source>
        <strain evidence="1">Ctbvo1</strain>
    </source>
</reference>
<dbReference type="EMBL" id="BK014657">
    <property type="protein sequence ID" value="DAD66310.1"/>
    <property type="molecule type" value="Genomic_DNA"/>
</dbReference>
<protein>
    <submittedName>
        <fullName evidence="1">Minor capsid protein</fullName>
    </submittedName>
</protein>
<accession>A0A8S5L8T1</accession>
<sequence>MSAVDPQRPWASITPVVDSIARQAVTDLNSRALIIPDITADPYRQKELLRQMVRETIDSYGTAVSDATMAWLEEQEDHMEMRPVEWKPRRVDSEQVEARMAHDFAPLFFEEQGYNRALNSMRFIVADELYSRQRKNAEHTAWKGGGSWARVAHPGACAFCTLLASRGFDYTSRSTAGGGYSGAHFHDHCRCLVICRKRGHVELPESTIRAQKIYKKAHEEVGSTEPDVLLKAMRQVGDLRK</sequence>
<dbReference type="Pfam" id="PF25310">
    <property type="entry name" value="VG15"/>
    <property type="match status" value="1"/>
</dbReference>
<proteinExistence type="predicted"/>
<organism evidence="1">
    <name type="scientific">Siphoviridae sp. ctbvo1</name>
    <dbReference type="NCBI Taxonomy" id="2823590"/>
    <lineage>
        <taxon>Viruses</taxon>
        <taxon>Duplodnaviria</taxon>
        <taxon>Heunggongvirae</taxon>
        <taxon>Uroviricota</taxon>
        <taxon>Caudoviricetes</taxon>
    </lineage>
</organism>